<proteinExistence type="predicted"/>
<accession>A0A9N8WNJ2</accession>
<dbReference type="EMBL" id="CAJVPK010000317">
    <property type="protein sequence ID" value="CAG8493289.1"/>
    <property type="molecule type" value="Genomic_DNA"/>
</dbReference>
<keyword evidence="2" id="KW-1185">Reference proteome</keyword>
<gene>
    <name evidence="1" type="ORF">DEBURN_LOCUS4292</name>
</gene>
<comment type="caution">
    <text evidence="1">The sequence shown here is derived from an EMBL/GenBank/DDBJ whole genome shotgun (WGS) entry which is preliminary data.</text>
</comment>
<evidence type="ECO:0000313" key="2">
    <source>
        <dbReference type="Proteomes" id="UP000789706"/>
    </source>
</evidence>
<sequence length="41" mass="4734">MSAGILRASAIEWFKKTYTYLRMELRNNDIFPKISIGNLNG</sequence>
<organism evidence="1 2">
    <name type="scientific">Diversispora eburnea</name>
    <dbReference type="NCBI Taxonomy" id="1213867"/>
    <lineage>
        <taxon>Eukaryota</taxon>
        <taxon>Fungi</taxon>
        <taxon>Fungi incertae sedis</taxon>
        <taxon>Mucoromycota</taxon>
        <taxon>Glomeromycotina</taxon>
        <taxon>Glomeromycetes</taxon>
        <taxon>Diversisporales</taxon>
        <taxon>Diversisporaceae</taxon>
        <taxon>Diversispora</taxon>
    </lineage>
</organism>
<dbReference type="Proteomes" id="UP000789706">
    <property type="component" value="Unassembled WGS sequence"/>
</dbReference>
<reference evidence="1" key="1">
    <citation type="submission" date="2021-06" db="EMBL/GenBank/DDBJ databases">
        <authorList>
            <person name="Kallberg Y."/>
            <person name="Tangrot J."/>
            <person name="Rosling A."/>
        </authorList>
    </citation>
    <scope>NUCLEOTIDE SEQUENCE</scope>
    <source>
        <strain evidence="1">AZ414A</strain>
    </source>
</reference>
<protein>
    <submittedName>
        <fullName evidence="1">7932_t:CDS:1</fullName>
    </submittedName>
</protein>
<name>A0A9N8WNJ2_9GLOM</name>
<dbReference type="AlphaFoldDB" id="A0A9N8WNJ2"/>
<evidence type="ECO:0000313" key="1">
    <source>
        <dbReference type="EMBL" id="CAG8493289.1"/>
    </source>
</evidence>